<organism evidence="1 2">
    <name type="scientific">Rhabditophanes sp. KR3021</name>
    <dbReference type="NCBI Taxonomy" id="114890"/>
    <lineage>
        <taxon>Eukaryota</taxon>
        <taxon>Metazoa</taxon>
        <taxon>Ecdysozoa</taxon>
        <taxon>Nematoda</taxon>
        <taxon>Chromadorea</taxon>
        <taxon>Rhabditida</taxon>
        <taxon>Tylenchina</taxon>
        <taxon>Panagrolaimomorpha</taxon>
        <taxon>Strongyloidoidea</taxon>
        <taxon>Alloionematidae</taxon>
        <taxon>Rhabditophanes</taxon>
    </lineage>
</organism>
<reference evidence="2" key="1">
    <citation type="submission" date="2016-11" db="UniProtKB">
        <authorList>
            <consortium name="WormBaseParasite"/>
        </authorList>
    </citation>
    <scope>IDENTIFICATION</scope>
    <source>
        <strain evidence="2">KR3021</strain>
    </source>
</reference>
<evidence type="ECO:0000313" key="2">
    <source>
        <dbReference type="WBParaSite" id="RSKR_0000045600.1"/>
    </source>
</evidence>
<dbReference type="WBParaSite" id="RSKR_0000045600.1">
    <property type="protein sequence ID" value="RSKR_0000045600.1"/>
    <property type="gene ID" value="RSKR_0000045600"/>
</dbReference>
<dbReference type="Proteomes" id="UP000095286">
    <property type="component" value="Unplaced"/>
</dbReference>
<sequence length="498" mass="57653">MAVLAFVLFITLFLFYDLYWKRRNLPAGPMPWPVIGNLFDISWYSPGYQAFINWKNQYGPIYTFWQGSIPVVSFCDYETMNEAFVKQGDAFSSRQLFKEFNQDLKKGFTGMFNARNDLWQPTRRFSLHTFRNLGFGKSILEEKVINETVRLIGNIKAEKGHANIITHINVCVGSIINLLLFNYNFNDERIVEFETLKKILREQVRLIQSPLHLMLIPQYKYVKHIPILKGVMSEFFTSQNALNDFFGRQIEEHIATHQPDSYEEPKDFVSAFLKEMYKDEKENVVNSDFNINQCLSLVNDIWAAGMDTTSITMLFLIIYLQHNTEAQDKLHAELDRVIGSDRIITTADKNDLIYTQAVINEVQRVANLLPSNVPHLTTKDCVVMNHKIPKNTTVIAQISCMLYDEKVFPNPKQFIPERWIDEEGKLKKFNEFMPFGIGKRQCLGESLSKMELFVVVANLYNNFKFVSTDPNGKPPSTVQKPGIVVSPEYFTVKAISRY</sequence>
<protein>
    <submittedName>
        <fullName evidence="2">CYtochrome P450 family</fullName>
    </submittedName>
</protein>
<proteinExistence type="predicted"/>
<evidence type="ECO:0000313" key="1">
    <source>
        <dbReference type="Proteomes" id="UP000095286"/>
    </source>
</evidence>
<name>A0AC35TGZ7_9BILA</name>
<accession>A0AC35TGZ7</accession>